<name>A0ABW7MKF8_9FLAO</name>
<dbReference type="EMBL" id="JBAWKC010000001">
    <property type="protein sequence ID" value="MFH6767306.1"/>
    <property type="molecule type" value="Genomic_DNA"/>
</dbReference>
<gene>
    <name evidence="2" type="ORF">V8G56_01050</name>
</gene>
<organism evidence="2 3">
    <name type="scientific">Gaetbulibacter aquiaggeris</name>
    <dbReference type="NCBI Taxonomy" id="1735373"/>
    <lineage>
        <taxon>Bacteria</taxon>
        <taxon>Pseudomonadati</taxon>
        <taxon>Bacteroidota</taxon>
        <taxon>Flavobacteriia</taxon>
        <taxon>Flavobacteriales</taxon>
        <taxon>Flavobacteriaceae</taxon>
        <taxon>Gaetbulibacter</taxon>
    </lineage>
</organism>
<proteinExistence type="predicted"/>
<dbReference type="RefSeq" id="WP_395436590.1">
    <property type="nucleotide sequence ID" value="NZ_JBAWKC010000001.1"/>
</dbReference>
<sequence>MKSLKLAAIVLLFGIAAFSQNFNAGISAGLPTGETREHFSYNLTAEVNCLWKLSKIFDAGIITGYSHYFENETGDQAYGYISFLPIAAATRFNLSKRFIIGLDVGGTIGIGGIGINEGLYFVPKLQYSIKDSIDLVIAQRSLVYDVVFGGSRDVVSIGLEFRL</sequence>
<evidence type="ECO:0000256" key="1">
    <source>
        <dbReference type="SAM" id="SignalP"/>
    </source>
</evidence>
<keyword evidence="3" id="KW-1185">Reference proteome</keyword>
<evidence type="ECO:0000313" key="3">
    <source>
        <dbReference type="Proteomes" id="UP001610104"/>
    </source>
</evidence>
<keyword evidence="1" id="KW-0732">Signal</keyword>
<dbReference type="Proteomes" id="UP001610104">
    <property type="component" value="Unassembled WGS sequence"/>
</dbReference>
<protein>
    <recommendedName>
        <fullName evidence="4">Outer membrane protein beta-barrel domain-containing protein</fullName>
    </recommendedName>
</protein>
<feature type="chain" id="PRO_5046362982" description="Outer membrane protein beta-barrel domain-containing protein" evidence="1">
    <location>
        <begin position="25"/>
        <end position="163"/>
    </location>
</feature>
<accession>A0ABW7MKF8</accession>
<feature type="signal peptide" evidence="1">
    <location>
        <begin position="1"/>
        <end position="24"/>
    </location>
</feature>
<reference evidence="2 3" key="1">
    <citation type="submission" date="2024-02" db="EMBL/GenBank/DDBJ databases">
        <title>A Gaetbulibacter species isolated from tidal flats and genomic insights of their niches.</title>
        <authorList>
            <person name="Ye Y."/>
        </authorList>
    </citation>
    <scope>NUCLEOTIDE SEQUENCE [LARGE SCALE GENOMIC DNA]</scope>
    <source>
        <strain evidence="2 3">KEM-8</strain>
    </source>
</reference>
<comment type="caution">
    <text evidence="2">The sequence shown here is derived from an EMBL/GenBank/DDBJ whole genome shotgun (WGS) entry which is preliminary data.</text>
</comment>
<evidence type="ECO:0000313" key="2">
    <source>
        <dbReference type="EMBL" id="MFH6767306.1"/>
    </source>
</evidence>
<evidence type="ECO:0008006" key="4">
    <source>
        <dbReference type="Google" id="ProtNLM"/>
    </source>
</evidence>